<gene>
    <name evidence="2" type="ORF">ACAOBT_LOCUS36741</name>
</gene>
<protein>
    <submittedName>
        <fullName evidence="2">Uncharacterized protein</fullName>
    </submittedName>
</protein>
<keyword evidence="3" id="KW-1185">Reference proteome</keyword>
<accession>A0A9P0QEW9</accession>
<reference evidence="2" key="1">
    <citation type="submission" date="2022-03" db="EMBL/GenBank/DDBJ databases">
        <authorList>
            <person name="Sayadi A."/>
        </authorList>
    </citation>
    <scope>NUCLEOTIDE SEQUENCE</scope>
</reference>
<feature type="compositionally biased region" description="Polar residues" evidence="1">
    <location>
        <begin position="47"/>
        <end position="61"/>
    </location>
</feature>
<evidence type="ECO:0000313" key="2">
    <source>
        <dbReference type="EMBL" id="CAH2018655.1"/>
    </source>
</evidence>
<comment type="caution">
    <text evidence="2">The sequence shown here is derived from an EMBL/GenBank/DDBJ whole genome shotgun (WGS) entry which is preliminary data.</text>
</comment>
<evidence type="ECO:0000256" key="1">
    <source>
        <dbReference type="SAM" id="MobiDB-lite"/>
    </source>
</evidence>
<evidence type="ECO:0000313" key="3">
    <source>
        <dbReference type="Proteomes" id="UP001152888"/>
    </source>
</evidence>
<dbReference type="AlphaFoldDB" id="A0A9P0QEW9"/>
<name>A0A9P0QEW9_ACAOB</name>
<dbReference type="EMBL" id="CAKOFQ010009869">
    <property type="protein sequence ID" value="CAH2018655.1"/>
    <property type="molecule type" value="Genomic_DNA"/>
</dbReference>
<feature type="region of interest" description="Disordered" evidence="1">
    <location>
        <begin position="15"/>
        <end position="86"/>
    </location>
</feature>
<organism evidence="2 3">
    <name type="scientific">Acanthoscelides obtectus</name>
    <name type="common">Bean weevil</name>
    <name type="synonym">Bruchus obtectus</name>
    <dbReference type="NCBI Taxonomy" id="200917"/>
    <lineage>
        <taxon>Eukaryota</taxon>
        <taxon>Metazoa</taxon>
        <taxon>Ecdysozoa</taxon>
        <taxon>Arthropoda</taxon>
        <taxon>Hexapoda</taxon>
        <taxon>Insecta</taxon>
        <taxon>Pterygota</taxon>
        <taxon>Neoptera</taxon>
        <taxon>Endopterygota</taxon>
        <taxon>Coleoptera</taxon>
        <taxon>Polyphaga</taxon>
        <taxon>Cucujiformia</taxon>
        <taxon>Chrysomeloidea</taxon>
        <taxon>Chrysomelidae</taxon>
        <taxon>Bruchinae</taxon>
        <taxon>Bruchini</taxon>
        <taxon>Acanthoscelides</taxon>
    </lineage>
</organism>
<sequence>MNSLPLHNIGQYYRKRKYQDEDRGAVAPSGGHPRNHTVKHDTRGRDATTTPPQSSGNSRGAQRSLVVKGDGENLEEAIKSRTRTCD</sequence>
<dbReference type="Proteomes" id="UP001152888">
    <property type="component" value="Unassembled WGS sequence"/>
</dbReference>
<proteinExistence type="predicted"/>
<feature type="compositionally biased region" description="Basic and acidic residues" evidence="1">
    <location>
        <begin position="76"/>
        <end position="86"/>
    </location>
</feature>